<dbReference type="Gene3D" id="1.10.418.10">
    <property type="entry name" value="Calponin-like domain"/>
    <property type="match status" value="4"/>
</dbReference>
<evidence type="ECO:0000256" key="2">
    <source>
        <dbReference type="ARBA" id="ARBA00022737"/>
    </source>
</evidence>
<evidence type="ECO:0000256" key="3">
    <source>
        <dbReference type="ARBA" id="ARBA00022837"/>
    </source>
</evidence>
<keyword evidence="1" id="KW-0479">Metal-binding</keyword>
<dbReference type="GO" id="GO:0051639">
    <property type="term" value="P:actin filament network formation"/>
    <property type="evidence" value="ECO:0007669"/>
    <property type="project" value="TreeGrafter"/>
</dbReference>
<evidence type="ECO:0000313" key="7">
    <source>
        <dbReference type="EMBL" id="KAJ5068917.1"/>
    </source>
</evidence>
<evidence type="ECO:0000256" key="4">
    <source>
        <dbReference type="ARBA" id="ARBA00023203"/>
    </source>
</evidence>
<keyword evidence="3" id="KW-0106">Calcium</keyword>
<gene>
    <name evidence="7" type="ORF">M0811_12089</name>
</gene>
<dbReference type="AlphaFoldDB" id="A0A9Q0L9Q3"/>
<evidence type="ECO:0000313" key="8">
    <source>
        <dbReference type="Proteomes" id="UP001149090"/>
    </source>
</evidence>
<accession>A0A9Q0L9Q3</accession>
<dbReference type="CDD" id="cd21218">
    <property type="entry name" value="CH_PLS_FIM_rpt2"/>
    <property type="match status" value="1"/>
</dbReference>
<dbReference type="SUPFAM" id="SSF47576">
    <property type="entry name" value="Calponin-homology domain, CH-domain"/>
    <property type="match status" value="1"/>
</dbReference>
<dbReference type="FunFam" id="1.10.418.10:FF:000010">
    <property type="entry name" value="Plastin-3 isoform 1"/>
    <property type="match status" value="1"/>
</dbReference>
<name>A0A9Q0L9Q3_ANAIG</name>
<dbReference type="InterPro" id="IPR001589">
    <property type="entry name" value="Actinin_actin-bd_CS"/>
</dbReference>
<reference evidence="7" key="1">
    <citation type="submission" date="2022-10" db="EMBL/GenBank/DDBJ databases">
        <title>Novel sulphate-reducing endosymbionts in the free-living metamonad Anaeramoeba.</title>
        <authorList>
            <person name="Jerlstrom-Hultqvist J."/>
            <person name="Cepicka I."/>
            <person name="Gallot-Lavallee L."/>
            <person name="Salas-Leiva D."/>
            <person name="Curtis B.A."/>
            <person name="Zahonova K."/>
            <person name="Pipaliya S."/>
            <person name="Dacks J."/>
            <person name="Roger A.J."/>
        </authorList>
    </citation>
    <scope>NUCLEOTIDE SEQUENCE</scope>
    <source>
        <strain evidence="7">BMAN</strain>
    </source>
</reference>
<dbReference type="EMBL" id="JAPDFW010000111">
    <property type="protein sequence ID" value="KAJ5068917.1"/>
    <property type="molecule type" value="Genomic_DNA"/>
</dbReference>
<keyword evidence="2" id="KW-0677">Repeat</keyword>
<dbReference type="GO" id="GO:0051017">
    <property type="term" value="P:actin filament bundle assembly"/>
    <property type="evidence" value="ECO:0007669"/>
    <property type="project" value="InterPro"/>
</dbReference>
<dbReference type="CDD" id="cd21219">
    <property type="entry name" value="CH_PLS_FIM_rpt3"/>
    <property type="match status" value="1"/>
</dbReference>
<feature type="domain" description="Calponin-homology (CH)" evidence="6">
    <location>
        <begin position="1054"/>
        <end position="1162"/>
    </location>
</feature>
<dbReference type="SMART" id="SM00033">
    <property type="entry name" value="CH"/>
    <property type="match status" value="4"/>
</dbReference>
<feature type="domain" description="Calponin-homology (CH)" evidence="6">
    <location>
        <begin position="808"/>
        <end position="913"/>
    </location>
</feature>
<feature type="domain" description="Calponin-homology (CH)" evidence="6">
    <location>
        <begin position="935"/>
        <end position="1040"/>
    </location>
</feature>
<dbReference type="OrthoDB" id="431378at2759"/>
<feature type="domain" description="Calponin-homology (CH)" evidence="6">
    <location>
        <begin position="659"/>
        <end position="774"/>
    </location>
</feature>
<dbReference type="GO" id="GO:0005737">
    <property type="term" value="C:cytoplasm"/>
    <property type="evidence" value="ECO:0007669"/>
    <property type="project" value="TreeGrafter"/>
</dbReference>
<organism evidence="7 8">
    <name type="scientific">Anaeramoeba ignava</name>
    <name type="common">Anaerobic marine amoeba</name>
    <dbReference type="NCBI Taxonomy" id="1746090"/>
    <lineage>
        <taxon>Eukaryota</taxon>
        <taxon>Metamonada</taxon>
        <taxon>Anaeramoebidae</taxon>
        <taxon>Anaeramoeba</taxon>
    </lineage>
</organism>
<keyword evidence="5" id="KW-0175">Coiled coil</keyword>
<dbReference type="Pfam" id="PF00307">
    <property type="entry name" value="CH"/>
    <property type="match status" value="4"/>
</dbReference>
<keyword evidence="8" id="KW-1185">Reference proteome</keyword>
<proteinExistence type="predicted"/>
<dbReference type="InterPro" id="IPR001715">
    <property type="entry name" value="CH_dom"/>
</dbReference>
<dbReference type="GO" id="GO:0046872">
    <property type="term" value="F:metal ion binding"/>
    <property type="evidence" value="ECO:0007669"/>
    <property type="project" value="UniProtKB-KW"/>
</dbReference>
<dbReference type="GO" id="GO:0005884">
    <property type="term" value="C:actin filament"/>
    <property type="evidence" value="ECO:0007669"/>
    <property type="project" value="TreeGrafter"/>
</dbReference>
<dbReference type="PROSITE" id="PS50021">
    <property type="entry name" value="CH"/>
    <property type="match status" value="4"/>
</dbReference>
<dbReference type="Proteomes" id="UP001149090">
    <property type="component" value="Unassembled WGS sequence"/>
</dbReference>
<dbReference type="GO" id="GO:0032432">
    <property type="term" value="C:actin filament bundle"/>
    <property type="evidence" value="ECO:0007669"/>
    <property type="project" value="TreeGrafter"/>
</dbReference>
<comment type="caution">
    <text evidence="7">The sequence shown here is derived from an EMBL/GenBank/DDBJ whole genome shotgun (WGS) entry which is preliminary data.</text>
</comment>
<evidence type="ECO:0000256" key="5">
    <source>
        <dbReference type="SAM" id="Coils"/>
    </source>
</evidence>
<dbReference type="InterPro" id="IPR036872">
    <property type="entry name" value="CH_dom_sf"/>
</dbReference>
<dbReference type="PROSITE" id="PS00019">
    <property type="entry name" value="ACTININ_1"/>
    <property type="match status" value="1"/>
</dbReference>
<feature type="coiled-coil region" evidence="5">
    <location>
        <begin position="7"/>
        <end position="217"/>
    </location>
</feature>
<protein>
    <submittedName>
        <fullName evidence="7">Fimbrin-1</fullName>
    </submittedName>
</protein>
<dbReference type="CDD" id="cd21220">
    <property type="entry name" value="CH_PLS_FIM_rpt4"/>
    <property type="match status" value="1"/>
</dbReference>
<dbReference type="PANTHER" id="PTHR19961">
    <property type="entry name" value="FIMBRIN/PLASTIN"/>
    <property type="match status" value="1"/>
</dbReference>
<evidence type="ECO:0000259" key="6">
    <source>
        <dbReference type="PROSITE" id="PS50021"/>
    </source>
</evidence>
<sequence>MSDEDENYDLEDRIQELEEENRTLATLGLELSKRNVELEEEIEVLQQQIKPQFISTEFEEIIDDLKEILNEEKEKSEFLKRQVDDAAKIDHSHLTQLREKEAEIENFQSQLRSEKRLISENENLKNQLDRLQSLKIDIELAQEKEHDLQKNISQLKIEKRNIEQKNESLSNRVLNLKGEIETLNKEIKNTREQQAKIKELERRNEEMKAQAIWLEQLYIKNTNIKEFIQKILVFYKQKLLSEKNIDFFEKDAIETIGYLKNNLTKETRDPSSIYEFFSGMGVKFGSGEEISFSSNEIFKHKLLYMTTILFLQIELEFLKQQKINLENQSNEFIQKIEELQNSYSLLLKEKEKVDELLRKQQEEFDMKILQSAKSNELLAHLGDQITSLKSELESMKNKEKENLNQIEEIKKKKKEMEQDYLQKIKEEQEKYQNLESEKHQSILSLREELAKQLENFNLKMDEEAKKFNEKIAEYEKIIEDLKQEMKNKEEEVANKLSSKDQEMKFLQESTNQKIEEIKKSKNDMEEEYLKKIEQIQQEYKDKIEDLNQKIKTEQEYSQKLKNLSDELQQKFDEQYETIQNLEEEKNSLKGNVELGLKALEHEQEKRKEAEEENQRLRKIIEELKKEIEELKQKLEEARKMKPKVIIQEAEPIKPDRNIDLLEQELSEYINLRLKYDRDLINVLPIGTKSADLLEATKSGVLLCKLINDSFPSTIDNRAINYEINEESALENHNLCINSAKWIGCNVVGIEPQSLLNEDESSILQLTWEIIKVGLFSQLTITKHPEIIVLFDEKNTGPTQELIQEINKLPPENILLKWINYHIHKAGDKRIVQNFSEDLRQPIVFAILMNQLSPQLCPLGEFTKETDIDIQAKIIEKFASNLDCKGFVSAQAIMSGRYEQLNTAFLALLFHTRSGISISKEQAQKISFDDRDRAGTREERAFRMWINSMGIEPKVYDLYQDLRDGLVILRVIDKIEPGLVNWKKVNLKPINVFKKVENCNYVIDLGKLLRLHLVNISGQNIQEGNKTLILGFIWQAMEYHIKAILTKLKVIRSGRITDRDMVSWANKKVESAGKKSKIVSFKDRSLKTGVFLIDLVYSVSPKAVNYNFVQSGNSDEECMNNALYAISLCRKLGASIFVLPEDIVEIKPKMLLTVVGELMRIDKLIKSKMEQK</sequence>
<feature type="coiled-coil region" evidence="5">
    <location>
        <begin position="308"/>
        <end position="647"/>
    </location>
</feature>
<evidence type="ECO:0000256" key="1">
    <source>
        <dbReference type="ARBA" id="ARBA00022723"/>
    </source>
</evidence>
<dbReference type="GO" id="GO:0051015">
    <property type="term" value="F:actin filament binding"/>
    <property type="evidence" value="ECO:0007669"/>
    <property type="project" value="InterPro"/>
</dbReference>
<keyword evidence="4" id="KW-0009">Actin-binding</keyword>
<dbReference type="InterPro" id="IPR039959">
    <property type="entry name" value="Fimbrin/Plastin"/>
</dbReference>
<dbReference type="PANTHER" id="PTHR19961:SF18">
    <property type="entry name" value="FI19014P1"/>
    <property type="match status" value="1"/>
</dbReference>